<comment type="caution">
    <text evidence="2">The sequence shown here is derived from an EMBL/GenBank/DDBJ whole genome shotgun (WGS) entry which is preliminary data.</text>
</comment>
<evidence type="ECO:0000256" key="1">
    <source>
        <dbReference type="SAM" id="MobiDB-lite"/>
    </source>
</evidence>
<organism evidence="2 3">
    <name type="scientific">Parachitinimonas caeni</name>
    <dbReference type="NCBI Taxonomy" id="3031301"/>
    <lineage>
        <taxon>Bacteria</taxon>
        <taxon>Pseudomonadati</taxon>
        <taxon>Pseudomonadota</taxon>
        <taxon>Betaproteobacteria</taxon>
        <taxon>Neisseriales</taxon>
        <taxon>Chitinibacteraceae</taxon>
        <taxon>Parachitinimonas</taxon>
    </lineage>
</organism>
<keyword evidence="3" id="KW-1185">Reference proteome</keyword>
<feature type="region of interest" description="Disordered" evidence="1">
    <location>
        <begin position="219"/>
        <end position="291"/>
    </location>
</feature>
<evidence type="ECO:0000313" key="3">
    <source>
        <dbReference type="Proteomes" id="UP001172778"/>
    </source>
</evidence>
<gene>
    <name evidence="2" type="ORF">PZA18_21530</name>
</gene>
<feature type="compositionally biased region" description="Low complexity" evidence="1">
    <location>
        <begin position="270"/>
        <end position="280"/>
    </location>
</feature>
<dbReference type="Proteomes" id="UP001172778">
    <property type="component" value="Unassembled WGS sequence"/>
</dbReference>
<proteinExistence type="predicted"/>
<accession>A0ABT7E2T9</accession>
<sequence>MENTNLTAQAVATAAILGISKVAYDLYNDTKIREEHYAKPLANMPENADALAAEMKSVVDNAISIIQSGHSNDAVALSKENELLMESAGIKLEDLKQIQETIELDKKNEGIDPQLPSLLENLRTRKHDQVDMDLAVGASLQRNHEMEATRAKISGVGLMLSSFMKEKGLSIEQVQEKAISKLQKRGNAEPTVSDISREMIQSASRANQDLVGKLVKTLTGQGHAPQAAPDTQPSPSQANSVDPQALQREGARLPAQSPSSPPPQRREGSPQRTSTQQPTTLSMSPGRTRRG</sequence>
<evidence type="ECO:0000313" key="2">
    <source>
        <dbReference type="EMBL" id="MDK2126630.1"/>
    </source>
</evidence>
<dbReference type="RefSeq" id="WP_284102949.1">
    <property type="nucleotide sequence ID" value="NZ_JARRAF010000044.1"/>
</dbReference>
<reference evidence="2" key="1">
    <citation type="submission" date="2023-03" db="EMBL/GenBank/DDBJ databases">
        <title>Chitinimonas shenzhenensis gen. nov., sp. nov., a novel member of family Burkholderiaceae isolated from activated sludge collected in Shen Zhen, China.</title>
        <authorList>
            <person name="Wang X."/>
        </authorList>
    </citation>
    <scope>NUCLEOTIDE SEQUENCE</scope>
    <source>
        <strain evidence="2">DQS-5</strain>
    </source>
</reference>
<dbReference type="EMBL" id="JARRAF010000044">
    <property type="protein sequence ID" value="MDK2126630.1"/>
    <property type="molecule type" value="Genomic_DNA"/>
</dbReference>
<name>A0ABT7E2T9_9NEIS</name>
<protein>
    <submittedName>
        <fullName evidence="2">Uncharacterized protein</fullName>
    </submittedName>
</protein>
<feature type="compositionally biased region" description="Polar residues" evidence="1">
    <location>
        <begin position="229"/>
        <end position="242"/>
    </location>
</feature>